<dbReference type="PANTHER" id="PTHR24223:SF399">
    <property type="entry name" value="ABC TRANSPORTER ATNG"/>
    <property type="match status" value="1"/>
</dbReference>
<dbReference type="InterPro" id="IPR044726">
    <property type="entry name" value="ABCC_6TM_D2"/>
</dbReference>
<dbReference type="GO" id="GO:0016887">
    <property type="term" value="F:ATP hydrolysis activity"/>
    <property type="evidence" value="ECO:0007669"/>
    <property type="project" value="InterPro"/>
</dbReference>
<dbReference type="GeneID" id="54332070"/>
<feature type="transmembrane region" description="Helical" evidence="11">
    <location>
        <begin position="129"/>
        <end position="147"/>
    </location>
</feature>
<dbReference type="Gene3D" id="1.20.1560.10">
    <property type="entry name" value="ABC transporter type 1, transmembrane domain"/>
    <property type="match status" value="2"/>
</dbReference>
<keyword evidence="8 11" id="KW-0472">Membrane</keyword>
<feature type="domain" description="ABC transmembrane type-1" evidence="13">
    <location>
        <begin position="851"/>
        <end position="1004"/>
    </location>
</feature>
<feature type="transmembrane region" description="Helical" evidence="11">
    <location>
        <begin position="484"/>
        <end position="508"/>
    </location>
</feature>
<dbReference type="Gene3D" id="3.40.50.300">
    <property type="entry name" value="P-loop containing nucleotide triphosphate hydrolases"/>
    <property type="match status" value="3"/>
</dbReference>
<evidence type="ECO:0000313" key="14">
    <source>
        <dbReference type="EMBL" id="KAA8645151.1"/>
    </source>
</evidence>
<dbReference type="GO" id="GO:0016020">
    <property type="term" value="C:membrane"/>
    <property type="evidence" value="ECO:0007669"/>
    <property type="project" value="UniProtKB-SubCell"/>
</dbReference>
<dbReference type="EMBL" id="QUQM01000006">
    <property type="protein sequence ID" value="KAA8645151.1"/>
    <property type="molecule type" value="Genomic_DNA"/>
</dbReference>
<evidence type="ECO:0008006" key="16">
    <source>
        <dbReference type="Google" id="ProtNLM"/>
    </source>
</evidence>
<protein>
    <recommendedName>
        <fullName evidence="16">ABC transporter domain-containing protein</fullName>
    </recommendedName>
</protein>
<evidence type="ECO:0000259" key="12">
    <source>
        <dbReference type="PROSITE" id="PS50893"/>
    </source>
</evidence>
<comment type="subcellular location">
    <subcellularLocation>
        <location evidence="1">Membrane</location>
        <topology evidence="1">Multi-pass membrane protein</topology>
    </subcellularLocation>
</comment>
<comment type="caution">
    <text evidence="14">The sequence shown here is derived from an EMBL/GenBank/DDBJ whole genome shotgun (WGS) entry which is preliminary data.</text>
</comment>
<dbReference type="FunFam" id="3.40.50.300:FF:001172">
    <property type="entry name" value="Cystic fibrosis transmembrane conductance regulator"/>
    <property type="match status" value="1"/>
</dbReference>
<dbReference type="PROSITE" id="PS50893">
    <property type="entry name" value="ABC_TRANSPORTER_2"/>
    <property type="match status" value="2"/>
</dbReference>
<dbReference type="AlphaFoldDB" id="A0A5M9MDZ5"/>
<evidence type="ECO:0000259" key="13">
    <source>
        <dbReference type="PROSITE" id="PS50929"/>
    </source>
</evidence>
<evidence type="ECO:0000256" key="5">
    <source>
        <dbReference type="ARBA" id="ARBA00022741"/>
    </source>
</evidence>
<dbReference type="InterPro" id="IPR050173">
    <property type="entry name" value="ABC_transporter_C-like"/>
</dbReference>
<feature type="transmembrane region" description="Helical" evidence="11">
    <location>
        <begin position="153"/>
        <end position="176"/>
    </location>
</feature>
<dbReference type="VEuPathDB" id="FungiDB:EYZ11_003887"/>
<keyword evidence="4" id="KW-0677">Repeat</keyword>
<evidence type="ECO:0000256" key="4">
    <source>
        <dbReference type="ARBA" id="ARBA00022737"/>
    </source>
</evidence>
<gene>
    <name evidence="14" type="ORF">ATNIH1004_009368</name>
</gene>
<dbReference type="CDD" id="cd18580">
    <property type="entry name" value="ABC_6TM_ABCC_D2"/>
    <property type="match status" value="1"/>
</dbReference>
<organism evidence="14 15">
    <name type="scientific">Aspergillus tanneri</name>
    <dbReference type="NCBI Taxonomy" id="1220188"/>
    <lineage>
        <taxon>Eukaryota</taxon>
        <taxon>Fungi</taxon>
        <taxon>Dikarya</taxon>
        <taxon>Ascomycota</taxon>
        <taxon>Pezizomycotina</taxon>
        <taxon>Eurotiomycetes</taxon>
        <taxon>Eurotiomycetidae</taxon>
        <taxon>Eurotiales</taxon>
        <taxon>Aspergillaceae</taxon>
        <taxon>Aspergillus</taxon>
        <taxon>Aspergillus subgen. Circumdati</taxon>
    </lineage>
</organism>
<accession>A0A5M9MDZ5</accession>
<feature type="domain" description="ABC transporter" evidence="12">
    <location>
        <begin position="1041"/>
        <end position="1272"/>
    </location>
</feature>
<dbReference type="GO" id="GO:0005524">
    <property type="term" value="F:ATP binding"/>
    <property type="evidence" value="ECO:0007669"/>
    <property type="project" value="UniProtKB-KW"/>
</dbReference>
<feature type="transmembrane region" description="Helical" evidence="11">
    <location>
        <begin position="72"/>
        <end position="93"/>
    </location>
</feature>
<name>A0A5M9MDZ5_9EURO</name>
<feature type="transmembrane region" description="Helical" evidence="11">
    <location>
        <begin position="34"/>
        <end position="52"/>
    </location>
</feature>
<evidence type="ECO:0000256" key="8">
    <source>
        <dbReference type="ARBA" id="ARBA00023136"/>
    </source>
</evidence>
<dbReference type="InterPro" id="IPR003593">
    <property type="entry name" value="AAA+_ATPase"/>
</dbReference>
<evidence type="ECO:0000256" key="2">
    <source>
        <dbReference type="ARBA" id="ARBA00022448"/>
    </source>
</evidence>
<dbReference type="RefSeq" id="XP_033424512.1">
    <property type="nucleotide sequence ID" value="XM_033573960.1"/>
</dbReference>
<dbReference type="InterPro" id="IPR003439">
    <property type="entry name" value="ABC_transporter-like_ATP-bd"/>
</dbReference>
<dbReference type="Pfam" id="PF00664">
    <property type="entry name" value="ABC_membrane"/>
    <property type="match status" value="1"/>
</dbReference>
<keyword evidence="7 11" id="KW-1133">Transmembrane helix</keyword>
<keyword evidence="2" id="KW-0813">Transport</keyword>
<dbReference type="SUPFAM" id="SSF52540">
    <property type="entry name" value="P-loop containing nucleoside triphosphate hydrolases"/>
    <property type="match status" value="2"/>
</dbReference>
<evidence type="ECO:0000256" key="11">
    <source>
        <dbReference type="SAM" id="Phobius"/>
    </source>
</evidence>
<feature type="domain" description="ABC transporter" evidence="12">
    <location>
        <begin position="611"/>
        <end position="809"/>
    </location>
</feature>
<evidence type="ECO:0000313" key="15">
    <source>
        <dbReference type="Proteomes" id="UP000324241"/>
    </source>
</evidence>
<feature type="region of interest" description="Disordered" evidence="10">
    <location>
        <begin position="776"/>
        <end position="802"/>
    </location>
</feature>
<keyword evidence="3 11" id="KW-0812">Transmembrane</keyword>
<keyword evidence="9" id="KW-0325">Glycoprotein</keyword>
<dbReference type="PANTHER" id="PTHR24223">
    <property type="entry name" value="ATP-BINDING CASSETTE SUB-FAMILY C"/>
    <property type="match status" value="1"/>
</dbReference>
<dbReference type="InterPro" id="IPR036640">
    <property type="entry name" value="ABC1_TM_sf"/>
</dbReference>
<dbReference type="SUPFAM" id="SSF90123">
    <property type="entry name" value="ABC transporter transmembrane region"/>
    <property type="match status" value="2"/>
</dbReference>
<dbReference type="SMART" id="SM00382">
    <property type="entry name" value="AAA"/>
    <property type="match status" value="2"/>
</dbReference>
<evidence type="ECO:0000256" key="9">
    <source>
        <dbReference type="ARBA" id="ARBA00023180"/>
    </source>
</evidence>
<sequence length="1272" mass="140598">MDVVCSMQDMDAWGPFVVNGACGNLSFTLLFEEVVMAVIPASCALLATLARITSLFRLKSKTERTFLSALKLGAMSLLAALDLIHICVIAINATPKTRASLVTAILYFLLTSVFIYLSELEHTRTVCPSYFLCAYLSFICLLDIIRARTLWTIYNAKIVAIVFTTALILRLLVLILESWSKQHALKEPFRDSPPEMTNGLFSLLFLSWLNSLLLIGYKERLSLNNLFDLRESMKAETLLAKIVDKLVCAKEWKMQSLFTMVLIQHWDTFTAGALLRLFLIALKFTQPFLVESLLDYVSAGSEKSSARGTWLLIAYAAVCQAGYKYQTHRLIAMVRGDLTTLLYRHIIDTDTMETSTSPSGPVTLVSIGMEKVVYSMQRIHQTWAGQIEIALAIWLLEKQIHLAVLGSVLIAILCIGAGCFVAVTAGRRQILWVDASERRINMTTSMLTQFKSIKLAGYSNILSSRILNFRDAEVDISKTFRECVVGMVILANLSIIAAPIVGFGIYVLTPSVREGRTFDSKKAFTSLAIFELLAQSTSVTIQALVEIVSAANCVDKFKQHIAGDSQDNHADKQVLESSSVNLDSGILLENSHNRSLINQPGGGTLSDMPLIYAHSVNIGWSGHDPVIKDLTFNIMKSQIAVITGSVGSGKSTLVSAILGQALVFSGTLFTTFKHAAYCSQNPWLLNQTIRDNILAGSDFEAGWYETVIDALARAVYSKMDILILDDVFSGLDPQTTERITRGLLGPRGLLRRTQKTVILTVTGRFSCDVDTIIDLGHNTQPSQNTERSRTSPPEESGGHHLGSIDKNNFLERFSEENHQDIIQQKPKNDGSRQSDAQIYRYYISKAGRTNVTLFILYCIGAVVGMYLPLFAAMLYLVQRFYLRTSRQLRNLDIEAKAPLISHFMDTITGKTTIQSYGLGKSFETRLIKLLDASQRPFYLLYCIQDWLGLVLGLFVAAMVIVLVGITIGIRGSPTAGFLGVALNSVISFSLELAELVTSWTDLETAIQALSRIKSFTANTSAESNSEEESHLPENWPSGGQIEFKNVSASYKGSASAVLVDIDLLITSGQKIGVCGRTGSGKSSLLATLTRILDVDHGSILIDGIEIKYVPHQHIRSNILNIPQEPFIIPGTIRNNMDPWDKLPNCQLTDILRKVCLWENISTKAGLDTDMNDIHLSTGQLQLLSLARVLVQQGRIVVMDEISSNLDSETDVLIQSVINECLMGRTVIIVSHNLDRLMECEKVIVIESGRVVEFEAPSSLISDPNSRFSQIFQ</sequence>
<keyword evidence="6" id="KW-0067">ATP-binding</keyword>
<dbReference type="VEuPathDB" id="FungiDB:EYZ11_002117"/>
<feature type="transmembrane region" description="Helical" evidence="11">
    <location>
        <begin position="402"/>
        <end position="423"/>
    </location>
</feature>
<keyword evidence="5" id="KW-0547">Nucleotide-binding</keyword>
<proteinExistence type="predicted"/>
<evidence type="ECO:0000256" key="7">
    <source>
        <dbReference type="ARBA" id="ARBA00022989"/>
    </source>
</evidence>
<evidence type="ECO:0000256" key="1">
    <source>
        <dbReference type="ARBA" id="ARBA00004141"/>
    </source>
</evidence>
<reference evidence="14 15" key="1">
    <citation type="submission" date="2019-08" db="EMBL/GenBank/DDBJ databases">
        <title>The genome sequence of a newly discovered highly antifungal drug resistant Aspergillus species, Aspergillus tanneri NIH 1004.</title>
        <authorList>
            <person name="Mounaud S."/>
            <person name="Singh I."/>
            <person name="Joardar V."/>
            <person name="Pakala S."/>
            <person name="Pakala S."/>
            <person name="Venepally P."/>
            <person name="Chung J.K."/>
            <person name="Losada L."/>
            <person name="Nierman W.C."/>
        </authorList>
    </citation>
    <scope>NUCLEOTIDE SEQUENCE [LARGE SCALE GENOMIC DNA]</scope>
    <source>
        <strain evidence="14 15">NIH1004</strain>
    </source>
</reference>
<evidence type="ECO:0000256" key="10">
    <source>
        <dbReference type="SAM" id="MobiDB-lite"/>
    </source>
</evidence>
<feature type="transmembrane region" description="Helical" evidence="11">
    <location>
        <begin position="197"/>
        <end position="217"/>
    </location>
</feature>
<feature type="transmembrane region" description="Helical" evidence="11">
    <location>
        <begin position="946"/>
        <end position="969"/>
    </location>
</feature>
<dbReference type="GO" id="GO:0140359">
    <property type="term" value="F:ABC-type transporter activity"/>
    <property type="evidence" value="ECO:0007669"/>
    <property type="project" value="InterPro"/>
</dbReference>
<evidence type="ECO:0000256" key="6">
    <source>
        <dbReference type="ARBA" id="ARBA00022840"/>
    </source>
</evidence>
<feature type="transmembrane region" description="Helical" evidence="11">
    <location>
        <begin position="854"/>
        <end position="877"/>
    </location>
</feature>
<evidence type="ECO:0000256" key="3">
    <source>
        <dbReference type="ARBA" id="ARBA00022692"/>
    </source>
</evidence>
<dbReference type="PROSITE" id="PS50929">
    <property type="entry name" value="ABC_TM1F"/>
    <property type="match status" value="1"/>
</dbReference>
<dbReference type="InterPro" id="IPR027417">
    <property type="entry name" value="P-loop_NTPase"/>
</dbReference>
<dbReference type="InterPro" id="IPR011527">
    <property type="entry name" value="ABC1_TM_dom"/>
</dbReference>
<dbReference type="OrthoDB" id="4222895at2759"/>
<feature type="transmembrane region" description="Helical" evidence="11">
    <location>
        <begin position="99"/>
        <end position="117"/>
    </location>
</feature>
<dbReference type="Proteomes" id="UP000324241">
    <property type="component" value="Unassembled WGS sequence"/>
</dbReference>
<dbReference type="Pfam" id="PF00005">
    <property type="entry name" value="ABC_tran"/>
    <property type="match status" value="2"/>
</dbReference>
<feature type="compositionally biased region" description="Polar residues" evidence="10">
    <location>
        <begin position="777"/>
        <end position="793"/>
    </location>
</feature>